<dbReference type="Proteomes" id="UP001501710">
    <property type="component" value="Unassembled WGS sequence"/>
</dbReference>
<evidence type="ECO:0000313" key="4">
    <source>
        <dbReference type="EMBL" id="GAA4231163.1"/>
    </source>
</evidence>
<evidence type="ECO:0000256" key="2">
    <source>
        <dbReference type="RuleBase" id="RU003749"/>
    </source>
</evidence>
<dbReference type="RefSeq" id="WP_344895561.1">
    <property type="nucleotide sequence ID" value="NZ_BAABAS010000006.1"/>
</dbReference>
<accession>A0ABP8BZS3</accession>
<protein>
    <recommendedName>
        <fullName evidence="2">Anti-sigma factor antagonist</fullName>
    </recommendedName>
</protein>
<name>A0ABP8BZS3_9ACTN</name>
<dbReference type="InterPro" id="IPR036513">
    <property type="entry name" value="STAS_dom_sf"/>
</dbReference>
<dbReference type="NCBIfam" id="TIGR00377">
    <property type="entry name" value="ant_ant_sig"/>
    <property type="match status" value="1"/>
</dbReference>
<evidence type="ECO:0000313" key="5">
    <source>
        <dbReference type="Proteomes" id="UP001501710"/>
    </source>
</evidence>
<dbReference type="Gene3D" id="3.30.750.24">
    <property type="entry name" value="STAS domain"/>
    <property type="match status" value="1"/>
</dbReference>
<keyword evidence="5" id="KW-1185">Reference proteome</keyword>
<dbReference type="SUPFAM" id="SSF52091">
    <property type="entry name" value="SpoIIaa-like"/>
    <property type="match status" value="1"/>
</dbReference>
<comment type="caution">
    <text evidence="4">The sequence shown here is derived from an EMBL/GenBank/DDBJ whole genome shotgun (WGS) entry which is preliminary data.</text>
</comment>
<dbReference type="InterPro" id="IPR003658">
    <property type="entry name" value="Anti-sigma_ant"/>
</dbReference>
<evidence type="ECO:0000256" key="1">
    <source>
        <dbReference type="ARBA" id="ARBA00009013"/>
    </source>
</evidence>
<dbReference type="PANTHER" id="PTHR33495:SF2">
    <property type="entry name" value="ANTI-SIGMA FACTOR ANTAGONIST TM_1081-RELATED"/>
    <property type="match status" value="1"/>
</dbReference>
<proteinExistence type="inferred from homology"/>
<dbReference type="Pfam" id="PF01740">
    <property type="entry name" value="STAS"/>
    <property type="match status" value="1"/>
</dbReference>
<dbReference type="CDD" id="cd07043">
    <property type="entry name" value="STAS_anti-anti-sigma_factors"/>
    <property type="match status" value="1"/>
</dbReference>
<dbReference type="InterPro" id="IPR002645">
    <property type="entry name" value="STAS_dom"/>
</dbReference>
<comment type="similarity">
    <text evidence="1 2">Belongs to the anti-sigma-factor antagonist family.</text>
</comment>
<dbReference type="EMBL" id="BAABAS010000006">
    <property type="protein sequence ID" value="GAA4231163.1"/>
    <property type="molecule type" value="Genomic_DNA"/>
</dbReference>
<gene>
    <name evidence="4" type="ORF">GCM10022254_27590</name>
</gene>
<evidence type="ECO:0000259" key="3">
    <source>
        <dbReference type="PROSITE" id="PS50801"/>
    </source>
</evidence>
<dbReference type="PANTHER" id="PTHR33495">
    <property type="entry name" value="ANTI-SIGMA FACTOR ANTAGONIST TM_1081-RELATED-RELATED"/>
    <property type="match status" value="1"/>
</dbReference>
<dbReference type="PROSITE" id="PS50801">
    <property type="entry name" value="STAS"/>
    <property type="match status" value="1"/>
</dbReference>
<reference evidence="5" key="1">
    <citation type="journal article" date="2019" name="Int. J. Syst. Evol. Microbiol.">
        <title>The Global Catalogue of Microorganisms (GCM) 10K type strain sequencing project: providing services to taxonomists for standard genome sequencing and annotation.</title>
        <authorList>
            <consortium name="The Broad Institute Genomics Platform"/>
            <consortium name="The Broad Institute Genome Sequencing Center for Infectious Disease"/>
            <person name="Wu L."/>
            <person name="Ma J."/>
        </authorList>
    </citation>
    <scope>NUCLEOTIDE SEQUENCE [LARGE SCALE GENOMIC DNA]</scope>
    <source>
        <strain evidence="5">JCM 17440</strain>
    </source>
</reference>
<sequence>MTPQQQATRIVEAGPLTGTAHMVGLTSERLADHTVLTLSGELDATSTTPLRERLYVALRDAGAYVIIDLAGVTSCDESGLAMLAGARRRTEAKGTTMVLAALRPQLEGLLRVTGLLRVFAVHSSVAEARTAGPGAQSAAA</sequence>
<feature type="domain" description="STAS" evidence="3">
    <location>
        <begin position="35"/>
        <end position="132"/>
    </location>
</feature>
<organism evidence="4 5">
    <name type="scientific">Actinomadura meridiana</name>
    <dbReference type="NCBI Taxonomy" id="559626"/>
    <lineage>
        <taxon>Bacteria</taxon>
        <taxon>Bacillati</taxon>
        <taxon>Actinomycetota</taxon>
        <taxon>Actinomycetes</taxon>
        <taxon>Streptosporangiales</taxon>
        <taxon>Thermomonosporaceae</taxon>
        <taxon>Actinomadura</taxon>
    </lineage>
</organism>